<dbReference type="InterPro" id="IPR027417">
    <property type="entry name" value="P-loop_NTPase"/>
</dbReference>
<dbReference type="GO" id="GO:0043828">
    <property type="term" value="F:tRNA 2-selenouridine synthase activity"/>
    <property type="evidence" value="ECO:0007669"/>
    <property type="project" value="InterPro"/>
</dbReference>
<dbReference type="Pfam" id="PF00581">
    <property type="entry name" value="Rhodanese"/>
    <property type="match status" value="1"/>
</dbReference>
<evidence type="ECO:0000259" key="2">
    <source>
        <dbReference type="PROSITE" id="PS50206"/>
    </source>
</evidence>
<dbReference type="SUPFAM" id="SSF52540">
    <property type="entry name" value="P-loop containing nucleoside triphosphate hydrolases"/>
    <property type="match status" value="1"/>
</dbReference>
<accession>A0A1H5URX7</accession>
<dbReference type="NCBIfam" id="NF008752">
    <property type="entry name" value="PRK11784.1-4"/>
    <property type="match status" value="1"/>
</dbReference>
<sequence>MAEQLISLDQFLSLREQIPMVDARSEGEFAQSHIPGAFNLPILNDQERIVVGTLYKQKGAEAATLKGFELVGPRFHQIQKEAIRLFPGRKIIVYCWRGGMRSQILSWLLEMVGFEVFRLKGGYKTYRTFTFEEVRKDRKLIVIGGKTGTGKTVLLQKLKEKGEQILDLEGIANHKGSSFGGIGLPPQPTVEQFENLLAESLHALIPTIPTWVENESRKIGRLILPDRLFEQMSDCLLIDIQKSNQERIAHIASEYGNLPQEDLIAAVKRIQKRLGGLRTQQAIDAIQEQNHESWISNLLIYYDKTYEFDLTRHEAGKTHILDLSGKTLAEQVELLLKIKNQHHGNKTNAIDRME</sequence>
<dbReference type="InterPro" id="IPR017582">
    <property type="entry name" value="SelU"/>
</dbReference>
<evidence type="ECO:0000313" key="4">
    <source>
        <dbReference type="Proteomes" id="UP000236736"/>
    </source>
</evidence>
<dbReference type="PROSITE" id="PS00380">
    <property type="entry name" value="RHODANESE_1"/>
    <property type="match status" value="1"/>
</dbReference>
<dbReference type="PANTHER" id="PTHR30401">
    <property type="entry name" value="TRNA 2-SELENOURIDINE SYNTHASE"/>
    <property type="match status" value="1"/>
</dbReference>
<reference evidence="4" key="1">
    <citation type="submission" date="2016-10" db="EMBL/GenBank/DDBJ databases">
        <authorList>
            <person name="Varghese N."/>
            <person name="Submissions S."/>
        </authorList>
    </citation>
    <scope>NUCLEOTIDE SEQUENCE [LARGE SCALE GENOMIC DNA]</scope>
    <source>
        <strain evidence="4">DSM 17298</strain>
    </source>
</reference>
<proteinExistence type="predicted"/>
<evidence type="ECO:0000256" key="1">
    <source>
        <dbReference type="ARBA" id="ARBA00023266"/>
    </source>
</evidence>
<keyword evidence="1" id="KW-0711">Selenium</keyword>
<dbReference type="InterPro" id="IPR058840">
    <property type="entry name" value="AAA_SelU"/>
</dbReference>
<dbReference type="OrthoDB" id="9808735at2"/>
<organism evidence="3 4">
    <name type="scientific">Algoriphagus boritolerans DSM 17298 = JCM 18970</name>
    <dbReference type="NCBI Taxonomy" id="1120964"/>
    <lineage>
        <taxon>Bacteria</taxon>
        <taxon>Pseudomonadati</taxon>
        <taxon>Bacteroidota</taxon>
        <taxon>Cytophagia</taxon>
        <taxon>Cytophagales</taxon>
        <taxon>Cyclobacteriaceae</taxon>
        <taxon>Algoriphagus</taxon>
    </lineage>
</organism>
<dbReference type="EMBL" id="FNVR01000005">
    <property type="protein sequence ID" value="SEF77191.1"/>
    <property type="molecule type" value="Genomic_DNA"/>
</dbReference>
<dbReference type="GO" id="GO:0004792">
    <property type="term" value="F:thiosulfate-cyanide sulfurtransferase activity"/>
    <property type="evidence" value="ECO:0007669"/>
    <property type="project" value="InterPro"/>
</dbReference>
<dbReference type="InterPro" id="IPR001307">
    <property type="entry name" value="Thiosulphate_STrfase_CS"/>
</dbReference>
<dbReference type="SUPFAM" id="SSF52821">
    <property type="entry name" value="Rhodanese/Cell cycle control phosphatase"/>
    <property type="match status" value="1"/>
</dbReference>
<dbReference type="RefSeq" id="WP_103923994.1">
    <property type="nucleotide sequence ID" value="NZ_FNVR01000005.1"/>
</dbReference>
<dbReference type="PROSITE" id="PS50206">
    <property type="entry name" value="RHODANESE_3"/>
    <property type="match status" value="1"/>
</dbReference>
<dbReference type="NCBIfam" id="NF008750">
    <property type="entry name" value="PRK11784.1-2"/>
    <property type="match status" value="1"/>
</dbReference>
<protein>
    <submittedName>
        <fullName evidence="3">tRNA 2-selenouridine synthase</fullName>
    </submittedName>
</protein>
<feature type="domain" description="Rhodanese" evidence="2">
    <location>
        <begin position="14"/>
        <end position="135"/>
    </location>
</feature>
<keyword evidence="4" id="KW-1185">Reference proteome</keyword>
<dbReference type="GO" id="GO:0002098">
    <property type="term" value="P:tRNA wobble uridine modification"/>
    <property type="evidence" value="ECO:0007669"/>
    <property type="project" value="InterPro"/>
</dbReference>
<dbReference type="NCBIfam" id="TIGR03167">
    <property type="entry name" value="tRNA_sel_U_synt"/>
    <property type="match status" value="1"/>
</dbReference>
<evidence type="ECO:0000313" key="3">
    <source>
        <dbReference type="EMBL" id="SEF77191.1"/>
    </source>
</evidence>
<dbReference type="Pfam" id="PF26341">
    <property type="entry name" value="AAA_SelU"/>
    <property type="match status" value="1"/>
</dbReference>
<dbReference type="InterPro" id="IPR001763">
    <property type="entry name" value="Rhodanese-like_dom"/>
</dbReference>
<gene>
    <name evidence="3" type="ORF">SAMN03080598_01313</name>
</gene>
<dbReference type="PANTHER" id="PTHR30401:SF0">
    <property type="entry name" value="TRNA 2-SELENOURIDINE SYNTHASE"/>
    <property type="match status" value="1"/>
</dbReference>
<dbReference type="STRING" id="1120964.GCA_001313265_07880"/>
<dbReference type="SMART" id="SM00450">
    <property type="entry name" value="RHOD"/>
    <property type="match status" value="1"/>
</dbReference>
<name>A0A1H5URX7_9BACT</name>
<dbReference type="AlphaFoldDB" id="A0A1H5URX7"/>
<dbReference type="Proteomes" id="UP000236736">
    <property type="component" value="Unassembled WGS sequence"/>
</dbReference>
<dbReference type="InterPro" id="IPR036873">
    <property type="entry name" value="Rhodanese-like_dom_sf"/>
</dbReference>
<dbReference type="Gene3D" id="3.40.250.10">
    <property type="entry name" value="Rhodanese-like domain"/>
    <property type="match status" value="1"/>
</dbReference>